<dbReference type="EMBL" id="HBFX01037134">
    <property type="protein sequence ID" value="CAD8971353.1"/>
    <property type="molecule type" value="Transcribed_RNA"/>
</dbReference>
<evidence type="ECO:0000256" key="4">
    <source>
        <dbReference type="ARBA" id="ARBA00022574"/>
    </source>
</evidence>
<dbReference type="GO" id="GO:0045503">
    <property type="term" value="F:dynein light chain binding"/>
    <property type="evidence" value="ECO:0007669"/>
    <property type="project" value="TreeGrafter"/>
</dbReference>
<evidence type="ECO:0000313" key="14">
    <source>
        <dbReference type="EMBL" id="CAD8971353.1"/>
    </source>
</evidence>
<dbReference type="SMART" id="SM00320">
    <property type="entry name" value="WD40"/>
    <property type="match status" value="5"/>
</dbReference>
<dbReference type="AlphaFoldDB" id="A0A7S1EBL4"/>
<dbReference type="Gene3D" id="2.130.10.10">
    <property type="entry name" value="YVTN repeat-like/Quinoprotein amine dehydrogenase"/>
    <property type="match status" value="2"/>
</dbReference>
<evidence type="ECO:0000256" key="11">
    <source>
        <dbReference type="ARBA" id="ARBA00023273"/>
    </source>
</evidence>
<sequence>MEIVFVYPRLRKDFGRAPKFNDMPADVLSETLPNPEMLGEYVERNPTDVAIQCIPEYSEHEVNTERFELQSQGVIHLEGGWPKDVDPSEVEQTLRFIKKTEKDEDYIRTIKGLGESLELMIRQNNAIDIYEDYFIGDAVDHSGEPPSAKTLTVFRDPNAVKRTATCISWYPDGARKVAVSYAILQFQRQPEGMSLSSYVWDVHNPNYPELELTPSSPLCCIEYNPKDPHILIGGCYNGLLQFWDDRKGSAAQESSPIEKSHRDPVYDVAWLQSKTGTECATVSTDGQLFFWDIRKLGEPIEGMPLQVGVDGATLGGVTLSYDPAAGPTNFLVGTEQGTVLLCKRKSKSPSDRIGAVYPGHHGPIYALERNPFFAKNFLTVGDWTARIWNDDLRTPIMTTKYHGSYLTDGCWSPTRPGVFFTTKMDGTLDIWDYFFKQNDPTFTLQVTDIPLHTLRVENQGKLIATGAADGSTTLFEICAGLCVMQPNEKPSISQMLEREAKREKNLETRAKELKIAAKKAEALQAKEKKGDEEEQEEQRLREVEKEFFDMISAGDDPAAPAAPAPPQKADLSITTACREAFVEDCADMASRVATLGEELPQQIAKGKSSVRVCKEWMGKQLTGADAIMAEGAQAKAVSGSARVARALRARQ</sequence>
<comment type="subcellular location">
    <subcellularLocation>
        <location evidence="1">Cytoplasm</location>
        <location evidence="1">Cytoskeleton</location>
        <location evidence="1">Cilium axoneme</location>
    </subcellularLocation>
</comment>
<evidence type="ECO:0000256" key="3">
    <source>
        <dbReference type="ARBA" id="ARBA00022490"/>
    </source>
</evidence>
<evidence type="ECO:0000256" key="13">
    <source>
        <dbReference type="SAM" id="Coils"/>
    </source>
</evidence>
<evidence type="ECO:0000256" key="5">
    <source>
        <dbReference type="ARBA" id="ARBA00022701"/>
    </source>
</evidence>
<keyword evidence="11" id="KW-0966">Cell projection</keyword>
<dbReference type="InterPro" id="IPR050687">
    <property type="entry name" value="Dynein_IC"/>
</dbReference>
<keyword evidence="5" id="KW-0493">Microtubule</keyword>
<evidence type="ECO:0000256" key="8">
    <source>
        <dbReference type="ARBA" id="ARBA00023069"/>
    </source>
</evidence>
<feature type="repeat" description="WD" evidence="12">
    <location>
        <begin position="258"/>
        <end position="294"/>
    </location>
</feature>
<keyword evidence="9" id="KW-0505">Motor protein</keyword>
<dbReference type="InterPro" id="IPR036322">
    <property type="entry name" value="WD40_repeat_dom_sf"/>
</dbReference>
<protein>
    <submittedName>
        <fullName evidence="14">Uncharacterized protein</fullName>
    </submittedName>
</protein>
<dbReference type="PANTHER" id="PTHR12442">
    <property type="entry name" value="DYNEIN INTERMEDIATE CHAIN"/>
    <property type="match status" value="1"/>
</dbReference>
<dbReference type="InterPro" id="IPR019775">
    <property type="entry name" value="WD40_repeat_CS"/>
</dbReference>
<dbReference type="PANTHER" id="PTHR12442:SF7">
    <property type="entry name" value="DYNEIN AXONEMAL INTERMEDIATE CHAIN 2"/>
    <property type="match status" value="1"/>
</dbReference>
<evidence type="ECO:0000256" key="9">
    <source>
        <dbReference type="ARBA" id="ARBA00023175"/>
    </source>
</evidence>
<keyword evidence="8" id="KW-0969">Cilium</keyword>
<keyword evidence="7" id="KW-0243">Dynein</keyword>
<gene>
    <name evidence="14" type="ORF">HAND00432_LOCUS22353</name>
</gene>
<dbReference type="Pfam" id="PF00400">
    <property type="entry name" value="WD40"/>
    <property type="match status" value="1"/>
</dbReference>
<feature type="coiled-coil region" evidence="13">
    <location>
        <begin position="496"/>
        <end position="546"/>
    </location>
</feature>
<keyword evidence="4 12" id="KW-0853">WD repeat</keyword>
<dbReference type="GO" id="GO:0005874">
    <property type="term" value="C:microtubule"/>
    <property type="evidence" value="ECO:0007669"/>
    <property type="project" value="UniProtKB-KW"/>
</dbReference>
<evidence type="ECO:0000256" key="7">
    <source>
        <dbReference type="ARBA" id="ARBA00023017"/>
    </source>
</evidence>
<name>A0A7S1EBL4_HEMAN</name>
<dbReference type="GO" id="GO:0036157">
    <property type="term" value="C:outer dynein arm"/>
    <property type="evidence" value="ECO:0007669"/>
    <property type="project" value="TreeGrafter"/>
</dbReference>
<dbReference type="InterPro" id="IPR001680">
    <property type="entry name" value="WD40_rpt"/>
</dbReference>
<evidence type="ECO:0000256" key="6">
    <source>
        <dbReference type="ARBA" id="ARBA00022737"/>
    </source>
</evidence>
<reference evidence="14" key="1">
    <citation type="submission" date="2021-01" db="EMBL/GenBank/DDBJ databases">
        <authorList>
            <person name="Corre E."/>
            <person name="Pelletier E."/>
            <person name="Niang G."/>
            <person name="Scheremetjew M."/>
            <person name="Finn R."/>
            <person name="Kale V."/>
            <person name="Holt S."/>
            <person name="Cochrane G."/>
            <person name="Meng A."/>
            <person name="Brown T."/>
            <person name="Cohen L."/>
        </authorList>
    </citation>
    <scope>NUCLEOTIDE SEQUENCE</scope>
    <source>
        <strain evidence="14">CCMP644</strain>
    </source>
</reference>
<dbReference type="GO" id="GO:0003341">
    <property type="term" value="P:cilium movement"/>
    <property type="evidence" value="ECO:0007669"/>
    <property type="project" value="TreeGrafter"/>
</dbReference>
<keyword evidence="6" id="KW-0677">Repeat</keyword>
<organism evidence="14">
    <name type="scientific">Hemiselmis andersenii</name>
    <name type="common">Cryptophyte alga</name>
    <dbReference type="NCBI Taxonomy" id="464988"/>
    <lineage>
        <taxon>Eukaryota</taxon>
        <taxon>Cryptophyceae</taxon>
        <taxon>Cryptomonadales</taxon>
        <taxon>Hemiselmidaceae</taxon>
        <taxon>Hemiselmis</taxon>
    </lineage>
</organism>
<dbReference type="GO" id="GO:0036158">
    <property type="term" value="P:outer dynein arm assembly"/>
    <property type="evidence" value="ECO:0007669"/>
    <property type="project" value="TreeGrafter"/>
</dbReference>
<dbReference type="GO" id="GO:0045504">
    <property type="term" value="F:dynein heavy chain binding"/>
    <property type="evidence" value="ECO:0007669"/>
    <property type="project" value="TreeGrafter"/>
</dbReference>
<evidence type="ECO:0000256" key="1">
    <source>
        <dbReference type="ARBA" id="ARBA00004430"/>
    </source>
</evidence>
<keyword evidence="10" id="KW-0206">Cytoskeleton</keyword>
<evidence type="ECO:0000256" key="2">
    <source>
        <dbReference type="ARBA" id="ARBA00011059"/>
    </source>
</evidence>
<dbReference type="PROSITE" id="PS50082">
    <property type="entry name" value="WD_REPEATS_2"/>
    <property type="match status" value="1"/>
</dbReference>
<accession>A0A7S1EBL4</accession>
<evidence type="ECO:0000256" key="12">
    <source>
        <dbReference type="PROSITE-ProRule" id="PRU00221"/>
    </source>
</evidence>
<dbReference type="SUPFAM" id="SSF50978">
    <property type="entry name" value="WD40 repeat-like"/>
    <property type="match status" value="1"/>
</dbReference>
<keyword evidence="3" id="KW-0963">Cytoplasm</keyword>
<keyword evidence="13" id="KW-0175">Coiled coil</keyword>
<comment type="similarity">
    <text evidence="2">Belongs to the dynein intermediate chain family.</text>
</comment>
<proteinExistence type="inferred from homology"/>
<dbReference type="InterPro" id="IPR015943">
    <property type="entry name" value="WD40/YVTN_repeat-like_dom_sf"/>
</dbReference>
<evidence type="ECO:0000256" key="10">
    <source>
        <dbReference type="ARBA" id="ARBA00023212"/>
    </source>
</evidence>
<dbReference type="PROSITE" id="PS00678">
    <property type="entry name" value="WD_REPEATS_1"/>
    <property type="match status" value="1"/>
</dbReference>